<evidence type="ECO:0000256" key="1">
    <source>
        <dbReference type="PIRSR" id="PIRSR600175-1"/>
    </source>
</evidence>
<keyword evidence="3" id="KW-0813">Transport</keyword>
<feature type="transmembrane region" description="Helical" evidence="4">
    <location>
        <begin position="341"/>
        <end position="365"/>
    </location>
</feature>
<comment type="caution">
    <text evidence="5">The sequence shown here is derived from an EMBL/GenBank/DDBJ whole genome shotgun (WGS) entry which is preliminary data.</text>
</comment>
<dbReference type="GO" id="GO:0005332">
    <property type="term" value="F:gamma-aminobutyric acid:sodium:chloride symporter activity"/>
    <property type="evidence" value="ECO:0007669"/>
    <property type="project" value="TreeGrafter"/>
</dbReference>
<dbReference type="PANTHER" id="PTHR11616:SF265">
    <property type="entry name" value="TRANSPORTER"/>
    <property type="match status" value="1"/>
</dbReference>
<sequence length="651" mass="73141">MMCGRLLTVTNSLTGVWITIRRGNILFSQSSSKLGIYQGTDAESLEMSEKVQSGSTPEKAFSMEMNQFLSGNESTSPKVTNAVAAQLIEDQAKVTSDEDDLPQRGTWASKLDFIMSTVGLAIGLGNVWRFPYLCYKNGGGAFLLPYLLTVILGGIPMFFMELAVGQFLTIGGLGVWKITPIFKGVGYAAAVMSCWMNIYYIVVLAWAIFYFIMSFSTELPWSDCSNYWNSDQCVSSGPKSCRSEIDFSGKNITFCQVGNRSIPLNNITDPVKEFWERRVLNISSGIDEVGEMRWELAGTLLFVWILCYFFLLIRGITLPGAFNGISYYLKPTMAKLGDSGVWVDAVTQIFFSYGLGLGTLIALGSYNKYNNNVYKDALVVCCVNSCTSFFAGFVIFSVVGFMAHSQNKPVEEVALSGPGLAFLAYPSAVLQLPWPALWSCLFFIMLLFIGLDSQFCTLEGFITAMVDEWPHLLRRRKELFIAIVCLLSYLVGLTCVTRGGMYIFQLLDQYAVSGLVLLWVIFFECIAFSWAFGANRFYEAIRDMIGYYPVGWWKFCWVISTPAICFGVFFFKMVQWSEITYLDYKYPWMAHAFGWFTALTSMLCIPGYAIYLWRKTPGDFQTKFKLLVRPEINLEEIRGKATALTSDITTL</sequence>
<comment type="similarity">
    <text evidence="3">Belongs to the sodium:neurotransmitter symporter (SNF) (TC 2.A.22) family.</text>
</comment>
<feature type="transmembrane region" description="Helical" evidence="4">
    <location>
        <begin position="479"/>
        <end position="504"/>
    </location>
</feature>
<proteinExistence type="inferred from homology"/>
<feature type="disulfide bond" evidence="2">
    <location>
        <begin position="224"/>
        <end position="233"/>
    </location>
</feature>
<keyword evidence="4" id="KW-1133">Transmembrane helix</keyword>
<feature type="transmembrane region" description="Helical" evidence="4">
    <location>
        <begin position="301"/>
        <end position="329"/>
    </location>
</feature>
<keyword evidence="6" id="KW-1185">Reference proteome</keyword>
<feature type="binding site" evidence="1">
    <location>
        <position position="352"/>
    </location>
    <ligand>
        <name>Na(+)</name>
        <dbReference type="ChEBI" id="CHEBI:29101"/>
        <label>2</label>
    </ligand>
</feature>
<dbReference type="Proteomes" id="UP000708208">
    <property type="component" value="Unassembled WGS sequence"/>
</dbReference>
<dbReference type="CDD" id="cd11496">
    <property type="entry name" value="SLC6sbd-TauT-like"/>
    <property type="match status" value="1"/>
</dbReference>
<feature type="transmembrane region" description="Helical" evidence="4">
    <location>
        <begin position="592"/>
        <end position="613"/>
    </location>
</feature>
<accession>A0A8J2K585</accession>
<keyword evidence="1" id="KW-0479">Metal-binding</keyword>
<dbReference type="GO" id="GO:0043005">
    <property type="term" value="C:neuron projection"/>
    <property type="evidence" value="ECO:0007669"/>
    <property type="project" value="TreeGrafter"/>
</dbReference>
<feature type="transmembrane region" description="Helical" evidence="4">
    <location>
        <begin position="552"/>
        <end position="572"/>
    </location>
</feature>
<feature type="transmembrane region" description="Helical" evidence="4">
    <location>
        <begin position="185"/>
        <end position="212"/>
    </location>
</feature>
<organism evidence="5 6">
    <name type="scientific">Allacma fusca</name>
    <dbReference type="NCBI Taxonomy" id="39272"/>
    <lineage>
        <taxon>Eukaryota</taxon>
        <taxon>Metazoa</taxon>
        <taxon>Ecdysozoa</taxon>
        <taxon>Arthropoda</taxon>
        <taxon>Hexapoda</taxon>
        <taxon>Collembola</taxon>
        <taxon>Symphypleona</taxon>
        <taxon>Sminthuridae</taxon>
        <taxon>Allacma</taxon>
    </lineage>
</organism>
<dbReference type="AlphaFoldDB" id="A0A8J2K585"/>
<evidence type="ECO:0000256" key="2">
    <source>
        <dbReference type="PIRSR" id="PIRSR600175-2"/>
    </source>
</evidence>
<dbReference type="PANTHER" id="PTHR11616">
    <property type="entry name" value="SODIUM/CHLORIDE DEPENDENT TRANSPORTER"/>
    <property type="match status" value="1"/>
</dbReference>
<dbReference type="Pfam" id="PF00209">
    <property type="entry name" value="SNF"/>
    <property type="match status" value="1"/>
</dbReference>
<keyword evidence="4" id="KW-0472">Membrane</keyword>
<feature type="binding site" evidence="1">
    <location>
        <position position="121"/>
    </location>
    <ligand>
        <name>Na(+)</name>
        <dbReference type="ChEBI" id="CHEBI:29101"/>
        <label>1</label>
    </ligand>
</feature>
<dbReference type="OrthoDB" id="6581954at2759"/>
<dbReference type="GO" id="GO:0046872">
    <property type="term" value="F:metal ion binding"/>
    <property type="evidence" value="ECO:0007669"/>
    <property type="project" value="UniProtKB-KW"/>
</dbReference>
<name>A0A8J2K585_9HEXA</name>
<feature type="transmembrane region" description="Helical" evidence="4">
    <location>
        <begin position="113"/>
        <end position="131"/>
    </location>
</feature>
<dbReference type="GO" id="GO:0005886">
    <property type="term" value="C:plasma membrane"/>
    <property type="evidence" value="ECO:0007669"/>
    <property type="project" value="TreeGrafter"/>
</dbReference>
<keyword evidence="3" id="KW-0769">Symport</keyword>
<gene>
    <name evidence="5" type="ORF">AFUS01_LOCUS21632</name>
</gene>
<feature type="binding site" evidence="1">
    <location>
        <position position="126"/>
    </location>
    <ligand>
        <name>Na(+)</name>
        <dbReference type="ChEBI" id="CHEBI:29101"/>
        <label>1</label>
    </ligand>
</feature>
<feature type="transmembrane region" description="Helical" evidence="4">
    <location>
        <begin position="436"/>
        <end position="458"/>
    </location>
</feature>
<feature type="binding site" evidence="1">
    <location>
        <position position="452"/>
    </location>
    <ligand>
        <name>Na(+)</name>
        <dbReference type="ChEBI" id="CHEBI:29101"/>
        <label>1</label>
    </ligand>
</feature>
<keyword evidence="2" id="KW-1015">Disulfide bond</keyword>
<keyword evidence="1" id="KW-0915">Sodium</keyword>
<feature type="binding site" evidence="1">
    <location>
        <position position="453"/>
    </location>
    <ligand>
        <name>Na(+)</name>
        <dbReference type="ChEBI" id="CHEBI:29101"/>
        <label>1</label>
    </ligand>
</feature>
<dbReference type="PROSITE" id="PS50267">
    <property type="entry name" value="NA_NEUROTRAN_SYMP_3"/>
    <property type="match status" value="1"/>
</dbReference>
<evidence type="ECO:0000313" key="5">
    <source>
        <dbReference type="EMBL" id="CAG7733170.1"/>
    </source>
</evidence>
<evidence type="ECO:0000313" key="6">
    <source>
        <dbReference type="Proteomes" id="UP000708208"/>
    </source>
</evidence>
<feature type="transmembrane region" description="Helical" evidence="4">
    <location>
        <begin position="510"/>
        <end position="532"/>
    </location>
</feature>
<keyword evidence="3 4" id="KW-0812">Transmembrane</keyword>
<feature type="binding site" evidence="1">
    <location>
        <position position="119"/>
    </location>
    <ligand>
        <name>Na(+)</name>
        <dbReference type="ChEBI" id="CHEBI:29101"/>
        <label>1</label>
    </ligand>
</feature>
<dbReference type="EMBL" id="CAJVCH010244454">
    <property type="protein sequence ID" value="CAG7733170.1"/>
    <property type="molecule type" value="Genomic_DNA"/>
</dbReference>
<feature type="transmembrane region" description="Helical" evidence="4">
    <location>
        <begin position="377"/>
        <end position="401"/>
    </location>
</feature>
<dbReference type="InterPro" id="IPR000175">
    <property type="entry name" value="Na/ntran_symport"/>
</dbReference>
<dbReference type="PROSITE" id="PS00610">
    <property type="entry name" value="NA_NEUROTRAN_SYMP_1"/>
    <property type="match status" value="1"/>
</dbReference>
<reference evidence="5" key="1">
    <citation type="submission" date="2021-06" db="EMBL/GenBank/DDBJ databases">
        <authorList>
            <person name="Hodson N. C."/>
            <person name="Mongue J. A."/>
            <person name="Jaron S. K."/>
        </authorList>
    </citation>
    <scope>NUCLEOTIDE SEQUENCE</scope>
</reference>
<evidence type="ECO:0000256" key="4">
    <source>
        <dbReference type="SAM" id="Phobius"/>
    </source>
</evidence>
<feature type="transmembrane region" description="Helical" evidence="4">
    <location>
        <begin position="143"/>
        <end position="164"/>
    </location>
</feature>
<evidence type="ECO:0000256" key="3">
    <source>
        <dbReference type="RuleBase" id="RU003732"/>
    </source>
</evidence>
<feature type="binding site" evidence="1">
    <location>
        <position position="384"/>
    </location>
    <ligand>
        <name>Na(+)</name>
        <dbReference type="ChEBI" id="CHEBI:29101"/>
        <label>1</label>
    </ligand>
</feature>
<dbReference type="PROSITE" id="PS00754">
    <property type="entry name" value="NA_NEUROTRAN_SYMP_2"/>
    <property type="match status" value="1"/>
</dbReference>
<protein>
    <recommendedName>
        <fullName evidence="3">Transporter</fullName>
    </recommendedName>
</protein>